<dbReference type="EMBL" id="MFIX01000034">
    <property type="protein sequence ID" value="OGG05968.1"/>
    <property type="molecule type" value="Genomic_DNA"/>
</dbReference>
<comment type="caution">
    <text evidence="2">The sequence shown here is derived from an EMBL/GenBank/DDBJ whole genome shotgun (WGS) entry which is preliminary data.</text>
</comment>
<feature type="domain" description="Glycosyltransferase GT-D fold" evidence="1">
    <location>
        <begin position="38"/>
        <end position="275"/>
    </location>
</feature>
<dbReference type="Pfam" id="PF08759">
    <property type="entry name" value="GT-D"/>
    <property type="match status" value="1"/>
</dbReference>
<name>A0A1F5Z0I6_9BACT</name>
<gene>
    <name evidence="2" type="ORF">A3F83_05225</name>
</gene>
<evidence type="ECO:0000259" key="1">
    <source>
        <dbReference type="Pfam" id="PF08759"/>
    </source>
</evidence>
<proteinExistence type="predicted"/>
<dbReference type="Proteomes" id="UP000179129">
    <property type="component" value="Unassembled WGS sequence"/>
</dbReference>
<protein>
    <recommendedName>
        <fullName evidence="1">Glycosyltransferase GT-D fold domain-containing protein</fullName>
    </recommendedName>
</protein>
<dbReference type="AlphaFoldDB" id="A0A1F5Z0I6"/>
<reference evidence="2 3" key="1">
    <citation type="journal article" date="2016" name="Nat. Commun.">
        <title>Thousands of microbial genomes shed light on interconnected biogeochemical processes in an aquifer system.</title>
        <authorList>
            <person name="Anantharaman K."/>
            <person name="Brown C.T."/>
            <person name="Hug L.A."/>
            <person name="Sharon I."/>
            <person name="Castelle C.J."/>
            <person name="Probst A.J."/>
            <person name="Thomas B.C."/>
            <person name="Singh A."/>
            <person name="Wilkins M.J."/>
            <person name="Karaoz U."/>
            <person name="Brodie E.L."/>
            <person name="Williams K.H."/>
            <person name="Hubbard S.S."/>
            <person name="Banfield J.F."/>
        </authorList>
    </citation>
    <scope>NUCLEOTIDE SEQUENCE [LARGE SCALE GENOMIC DNA]</scope>
</reference>
<sequence>MSALFGKFFKKRREKSRAVMQLSRLDTLRYVVEKGCSVARFGDGEMHFALHGLRRGFEGIHFQRPDPLLALQLRKILDESIEGLLVCYNNHFMQEDYHRVVLDYERNPRKEYSEYLSLRRERDTGVLERKRQRRVYRRQFETVQKSTTWGLFGDSTLFAIGFFVEEYCADRMLEVCDLYRKLIERRKILIVAPERPVLGDSFRRLHKQGLIRSAERVDFISIPEADCFQNYEDILKRIKSFQNIDTVFIQAGPTATVMAAELAGCHGITAYDVGTWNVSLQKAAKVHGINF</sequence>
<accession>A0A1F5Z0I6</accession>
<dbReference type="STRING" id="1817867.A3F83_05225"/>
<evidence type="ECO:0000313" key="2">
    <source>
        <dbReference type="EMBL" id="OGG05968.1"/>
    </source>
</evidence>
<dbReference type="InterPro" id="IPR014869">
    <property type="entry name" value="GT-D"/>
</dbReference>
<organism evidence="2 3">
    <name type="scientific">Candidatus Glassbacteria bacterium RIFCSPLOWO2_12_FULL_58_11</name>
    <dbReference type="NCBI Taxonomy" id="1817867"/>
    <lineage>
        <taxon>Bacteria</taxon>
        <taxon>Candidatus Glassiibacteriota</taxon>
    </lineage>
</organism>
<evidence type="ECO:0000313" key="3">
    <source>
        <dbReference type="Proteomes" id="UP000179129"/>
    </source>
</evidence>